<evidence type="ECO:0000313" key="2">
    <source>
        <dbReference type="EMBL" id="MBE4909284.1"/>
    </source>
</evidence>
<dbReference type="EMBL" id="JADCLJ010000022">
    <property type="protein sequence ID" value="MBE4909284.1"/>
    <property type="molecule type" value="Genomic_DNA"/>
</dbReference>
<keyword evidence="3" id="KW-1185">Reference proteome</keyword>
<organism evidence="2 3">
    <name type="scientific">Litchfieldia luteola</name>
    <dbReference type="NCBI Taxonomy" id="682179"/>
    <lineage>
        <taxon>Bacteria</taxon>
        <taxon>Bacillati</taxon>
        <taxon>Bacillota</taxon>
        <taxon>Bacilli</taxon>
        <taxon>Bacillales</taxon>
        <taxon>Bacillaceae</taxon>
        <taxon>Litchfieldia</taxon>
    </lineage>
</organism>
<dbReference type="InterPro" id="IPR019618">
    <property type="entry name" value="Spore_germination_GerPA"/>
</dbReference>
<dbReference type="PANTHER" id="PTHR37808:SF1">
    <property type="entry name" value="SPORE GERMINATION PROTEIN-LIKE PROTEIN YDZR"/>
    <property type="match status" value="1"/>
</dbReference>
<sequence>MPSIVGPIQINSIEGIVNLGDSFYISPKGSSKSSLGSGGANTGDFHIVNNILSATNAIDPDVNDSNITANA</sequence>
<dbReference type="Pfam" id="PF10676">
    <property type="entry name" value="gerPA"/>
    <property type="match status" value="1"/>
</dbReference>
<dbReference type="Proteomes" id="UP001516662">
    <property type="component" value="Unassembled WGS sequence"/>
</dbReference>
<evidence type="ECO:0000313" key="3">
    <source>
        <dbReference type="Proteomes" id="UP001516662"/>
    </source>
</evidence>
<dbReference type="PANTHER" id="PTHR37808">
    <property type="entry name" value="SPORE GERMINATION PROTEIN-LIKE PROTEIN YDZR-RELATED"/>
    <property type="match status" value="1"/>
</dbReference>
<evidence type="ECO:0000256" key="1">
    <source>
        <dbReference type="ARBA" id="ARBA00008103"/>
    </source>
</evidence>
<comment type="caution">
    <text evidence="2">The sequence shown here is derived from an EMBL/GenBank/DDBJ whole genome shotgun (WGS) entry which is preliminary data.</text>
</comment>
<reference evidence="2 3" key="1">
    <citation type="submission" date="2020-10" db="EMBL/GenBank/DDBJ databases">
        <title>Bacillus sp. HD4P25, an endophyte from a halophyte.</title>
        <authorList>
            <person name="Sun J.-Q."/>
        </authorList>
    </citation>
    <scope>NUCLEOTIDE SEQUENCE [LARGE SCALE GENOMIC DNA]</scope>
    <source>
        <strain evidence="2 3">YIM 93174</strain>
    </source>
</reference>
<dbReference type="RefSeq" id="WP_193537769.1">
    <property type="nucleotide sequence ID" value="NZ_JADCLJ010000022.1"/>
</dbReference>
<proteinExistence type="inferred from homology"/>
<gene>
    <name evidence="2" type="ORF">IMZ08_14635</name>
</gene>
<protein>
    <submittedName>
        <fullName evidence="2">Spore germination protein</fullName>
    </submittedName>
</protein>
<name>A0ABR9QM83_9BACI</name>
<accession>A0ABR9QM83</accession>
<comment type="similarity">
    <text evidence="1">Belongs to the GerPA/GerPF family.</text>
</comment>